<keyword evidence="5 12" id="KW-0812">Transmembrane</keyword>
<sequence>MHPTSRKKLVMSELNKRNIRKRRLIWKQFKTAIFIVCVACFSWQSANFFELYFTYPTTTNIDITYPEVLIKPAATLCNTNPVKRSMFCDKYPYLCQKPSNLTEFCKKHSHFCEGGTSKLMIPKLEYYANDSTEEARNVLREIYIHDIIKDGAEHWSWEKPSIVGLW</sequence>
<evidence type="ECO:0000256" key="5">
    <source>
        <dbReference type="ARBA" id="ARBA00022692"/>
    </source>
</evidence>
<evidence type="ECO:0000256" key="7">
    <source>
        <dbReference type="ARBA" id="ARBA00023053"/>
    </source>
</evidence>
<organism evidence="13 14">
    <name type="scientific">Nephila pilipes</name>
    <name type="common">Giant wood spider</name>
    <name type="synonym">Nephila maculata</name>
    <dbReference type="NCBI Taxonomy" id="299642"/>
    <lineage>
        <taxon>Eukaryota</taxon>
        <taxon>Metazoa</taxon>
        <taxon>Ecdysozoa</taxon>
        <taxon>Arthropoda</taxon>
        <taxon>Chelicerata</taxon>
        <taxon>Arachnida</taxon>
        <taxon>Araneae</taxon>
        <taxon>Araneomorphae</taxon>
        <taxon>Entelegynae</taxon>
        <taxon>Araneoidea</taxon>
        <taxon>Nephilidae</taxon>
        <taxon>Nephila</taxon>
    </lineage>
</organism>
<dbReference type="EMBL" id="BMAW01019543">
    <property type="protein sequence ID" value="GFT63906.1"/>
    <property type="molecule type" value="Genomic_DNA"/>
</dbReference>
<evidence type="ECO:0000256" key="9">
    <source>
        <dbReference type="ARBA" id="ARBA00023136"/>
    </source>
</evidence>
<evidence type="ECO:0000256" key="2">
    <source>
        <dbReference type="ARBA" id="ARBA00007193"/>
    </source>
</evidence>
<evidence type="ECO:0000256" key="1">
    <source>
        <dbReference type="ARBA" id="ARBA00004141"/>
    </source>
</evidence>
<keyword evidence="9" id="KW-0472">Membrane</keyword>
<comment type="caution">
    <text evidence="13">The sequence shown here is derived from an EMBL/GenBank/DDBJ whole genome shotgun (WGS) entry which is preliminary data.</text>
</comment>
<feature type="non-terminal residue" evidence="13">
    <location>
        <position position="1"/>
    </location>
</feature>
<dbReference type="PANTHER" id="PTHR11690">
    <property type="entry name" value="AMILORIDE-SENSITIVE SODIUM CHANNEL-RELATED"/>
    <property type="match status" value="1"/>
</dbReference>
<dbReference type="GO" id="GO:0015280">
    <property type="term" value="F:ligand-gated sodium channel activity"/>
    <property type="evidence" value="ECO:0007669"/>
    <property type="project" value="TreeGrafter"/>
</dbReference>
<dbReference type="OrthoDB" id="6423739at2759"/>
<reference evidence="13" key="1">
    <citation type="submission" date="2020-08" db="EMBL/GenBank/DDBJ databases">
        <title>Multicomponent nature underlies the extraordinary mechanical properties of spider dragline silk.</title>
        <authorList>
            <person name="Kono N."/>
            <person name="Nakamura H."/>
            <person name="Mori M."/>
            <person name="Yoshida Y."/>
            <person name="Ohtoshi R."/>
            <person name="Malay A.D."/>
            <person name="Moran D.A.P."/>
            <person name="Tomita M."/>
            <person name="Numata K."/>
            <person name="Arakawa K."/>
        </authorList>
    </citation>
    <scope>NUCLEOTIDE SEQUENCE</scope>
</reference>
<keyword evidence="7" id="KW-0915">Sodium</keyword>
<evidence type="ECO:0000256" key="10">
    <source>
        <dbReference type="ARBA" id="ARBA00023201"/>
    </source>
</evidence>
<protein>
    <submittedName>
        <fullName evidence="13">Uncharacterized protein</fullName>
    </submittedName>
</protein>
<dbReference type="PANTHER" id="PTHR11690:SF248">
    <property type="entry name" value="PICKPOCKET 17, ISOFORM A"/>
    <property type="match status" value="1"/>
</dbReference>
<proteinExistence type="inferred from homology"/>
<dbReference type="AlphaFoldDB" id="A0A8X6TZE4"/>
<evidence type="ECO:0000256" key="4">
    <source>
        <dbReference type="ARBA" id="ARBA00022461"/>
    </source>
</evidence>
<comment type="subcellular location">
    <subcellularLocation>
        <location evidence="1">Membrane</location>
        <topology evidence="1">Multi-pass membrane protein</topology>
    </subcellularLocation>
</comment>
<dbReference type="Pfam" id="PF00858">
    <property type="entry name" value="ASC"/>
    <property type="match status" value="1"/>
</dbReference>
<comment type="similarity">
    <text evidence="2 12">Belongs to the amiloride-sensitive sodium channel (TC 1.A.6) family.</text>
</comment>
<keyword evidence="11 12" id="KW-0407">Ion channel</keyword>
<evidence type="ECO:0000256" key="8">
    <source>
        <dbReference type="ARBA" id="ARBA00023065"/>
    </source>
</evidence>
<dbReference type="InterPro" id="IPR001873">
    <property type="entry name" value="ENaC"/>
</dbReference>
<keyword evidence="3 12" id="KW-0813">Transport</keyword>
<name>A0A8X6TZE4_NEPPI</name>
<keyword evidence="10 12" id="KW-0739">Sodium transport</keyword>
<evidence type="ECO:0000256" key="6">
    <source>
        <dbReference type="ARBA" id="ARBA00022989"/>
    </source>
</evidence>
<dbReference type="Proteomes" id="UP000887013">
    <property type="component" value="Unassembled WGS sequence"/>
</dbReference>
<evidence type="ECO:0000256" key="12">
    <source>
        <dbReference type="RuleBase" id="RU000679"/>
    </source>
</evidence>
<evidence type="ECO:0000256" key="3">
    <source>
        <dbReference type="ARBA" id="ARBA00022448"/>
    </source>
</evidence>
<keyword evidence="4 12" id="KW-0894">Sodium channel</keyword>
<evidence type="ECO:0000313" key="14">
    <source>
        <dbReference type="Proteomes" id="UP000887013"/>
    </source>
</evidence>
<evidence type="ECO:0000313" key="13">
    <source>
        <dbReference type="EMBL" id="GFT63906.1"/>
    </source>
</evidence>
<keyword evidence="14" id="KW-1185">Reference proteome</keyword>
<accession>A0A8X6TZE4</accession>
<gene>
    <name evidence="13" type="primary">AVEN_157888_1</name>
    <name evidence="13" type="ORF">NPIL_3221</name>
</gene>
<dbReference type="GO" id="GO:0005886">
    <property type="term" value="C:plasma membrane"/>
    <property type="evidence" value="ECO:0007669"/>
    <property type="project" value="TreeGrafter"/>
</dbReference>
<keyword evidence="8 12" id="KW-0406">Ion transport</keyword>
<keyword evidence="6" id="KW-1133">Transmembrane helix</keyword>
<evidence type="ECO:0000256" key="11">
    <source>
        <dbReference type="ARBA" id="ARBA00023303"/>
    </source>
</evidence>